<dbReference type="EMBL" id="PRKQ01000015">
    <property type="protein sequence ID" value="PPB02048.1"/>
    <property type="molecule type" value="Genomic_DNA"/>
</dbReference>
<protein>
    <submittedName>
        <fullName evidence="1">Uncharacterized protein</fullName>
    </submittedName>
</protein>
<gene>
    <name evidence="1" type="ORF">C4A77_13500</name>
</gene>
<sequence length="62" mass="7219">MICINTYIDIGMHQYAKELLFWGLHDSSVISSSNNLLHGETFYLLDRIPYLSVEKRGEFILL</sequence>
<accession>A0AAP8U4Z4</accession>
<dbReference type="Proteomes" id="UP000239759">
    <property type="component" value="Unassembled WGS sequence"/>
</dbReference>
<comment type="caution">
    <text evidence="1">The sequence shown here is derived from an EMBL/GenBank/DDBJ whole genome shotgun (WGS) entry which is preliminary data.</text>
</comment>
<dbReference type="AlphaFoldDB" id="A0AAP8U4Z4"/>
<name>A0AAP8U4Z4_BRELA</name>
<organism evidence="1 2">
    <name type="scientific">Brevibacillus laterosporus</name>
    <name type="common">Bacillus laterosporus</name>
    <dbReference type="NCBI Taxonomy" id="1465"/>
    <lineage>
        <taxon>Bacteria</taxon>
        <taxon>Bacillati</taxon>
        <taxon>Bacillota</taxon>
        <taxon>Bacilli</taxon>
        <taxon>Bacillales</taxon>
        <taxon>Paenibacillaceae</taxon>
        <taxon>Brevibacillus</taxon>
    </lineage>
</organism>
<evidence type="ECO:0000313" key="2">
    <source>
        <dbReference type="Proteomes" id="UP000239759"/>
    </source>
</evidence>
<evidence type="ECO:0000313" key="1">
    <source>
        <dbReference type="EMBL" id="PPB02048.1"/>
    </source>
</evidence>
<reference evidence="1 2" key="1">
    <citation type="submission" date="2018-02" db="EMBL/GenBank/DDBJ databases">
        <title>Comparative analysis of genomes of three Brevibacillus laterosporus strains producers of potent antimicrobials isolated from silage.</title>
        <authorList>
            <person name="Kojic M."/>
            <person name="Miljkovic M."/>
            <person name="Studholme D."/>
            <person name="Filipic B."/>
        </authorList>
    </citation>
    <scope>NUCLEOTIDE SEQUENCE [LARGE SCALE GENOMIC DNA]</scope>
    <source>
        <strain evidence="1 2">BGSP11</strain>
    </source>
</reference>
<proteinExistence type="predicted"/>